<evidence type="ECO:0000313" key="7">
    <source>
        <dbReference type="EMBL" id="RDI46430.1"/>
    </source>
</evidence>
<reference evidence="7 8" key="1">
    <citation type="submission" date="2018-07" db="EMBL/GenBank/DDBJ databases">
        <title>Genomic Encyclopedia of Type Strains, Phase IV (KMG-IV): sequencing the most valuable type-strain genomes for metagenomic binning, comparative biology and taxonomic classification.</title>
        <authorList>
            <person name="Goeker M."/>
        </authorList>
    </citation>
    <scope>NUCLEOTIDE SEQUENCE [LARGE SCALE GENOMIC DNA]</scope>
    <source>
        <strain evidence="7 8">DSM 44952</strain>
    </source>
</reference>
<evidence type="ECO:0000256" key="4">
    <source>
        <dbReference type="ARBA" id="ARBA00022679"/>
    </source>
</evidence>
<dbReference type="OrthoDB" id="9806164at2"/>
<keyword evidence="8" id="KW-1185">Reference proteome</keyword>
<comment type="function">
    <text evidence="1 6">Exhibits S-adenosyl-L-methionine-dependent methyltransferase activity.</text>
</comment>
<accession>A0A370GSY0</accession>
<dbReference type="STRING" id="1210089.GCA_001613165_02977"/>
<evidence type="ECO:0000256" key="6">
    <source>
        <dbReference type="RuleBase" id="RU362030"/>
    </source>
</evidence>
<sequence>MRTDGDTWDIVSSVGATALGVATFRAIETARTDAMIRDDCARLFVEAAGDPHFIETIDDPPTDGPVLRMIGLRTTFFDEFFGAATDAGIRQAVIVASGLDARAYRLQWPAGGTLYEIDQPKVLEFKQRVLADHGIAPGVELRSVPVDLRDDWPGALAAAGFDPDLPTAWSAEGLLPYLPGAAQDSLFERIDALSAPGSRVSVECFTGRPDLARFSAIEQAQFDRNPFGDLDVSELFYDDDRADPAQWLSEHGWSVRADSVADLATHYHQPVPELPAEAEHMSAATAYLTAQK</sequence>
<dbReference type="EMBL" id="QQAZ01000011">
    <property type="protein sequence ID" value="RDI46430.1"/>
    <property type="molecule type" value="Genomic_DNA"/>
</dbReference>
<protein>
    <recommendedName>
        <fullName evidence="6">S-adenosyl-L-methionine-dependent methyltransferase</fullName>
        <ecNumber evidence="6">2.1.1.-</ecNumber>
    </recommendedName>
</protein>
<proteinExistence type="inferred from homology"/>
<dbReference type="PANTHER" id="PTHR43619:SF2">
    <property type="entry name" value="S-ADENOSYL-L-METHIONINE-DEPENDENT METHYLTRANSFERASES SUPERFAMILY PROTEIN"/>
    <property type="match status" value="1"/>
</dbReference>
<dbReference type="SUPFAM" id="SSF53335">
    <property type="entry name" value="S-adenosyl-L-methionine-dependent methyltransferases"/>
    <property type="match status" value="1"/>
</dbReference>
<evidence type="ECO:0000256" key="3">
    <source>
        <dbReference type="ARBA" id="ARBA00022603"/>
    </source>
</evidence>
<dbReference type="Proteomes" id="UP000255355">
    <property type="component" value="Unassembled WGS sequence"/>
</dbReference>
<comment type="caution">
    <text evidence="7">The sequence shown here is derived from an EMBL/GenBank/DDBJ whole genome shotgun (WGS) entry which is preliminary data.</text>
</comment>
<evidence type="ECO:0000256" key="1">
    <source>
        <dbReference type="ARBA" id="ARBA00003907"/>
    </source>
</evidence>
<keyword evidence="4 7" id="KW-0808">Transferase</keyword>
<dbReference type="NCBIfam" id="TIGR00027">
    <property type="entry name" value="mthyl_TIGR00027"/>
    <property type="match status" value="1"/>
</dbReference>
<dbReference type="RefSeq" id="WP_068019813.1">
    <property type="nucleotide sequence ID" value="NZ_QQAZ01000011.1"/>
</dbReference>
<comment type="similarity">
    <text evidence="2 6">Belongs to the UPF0677 family.</text>
</comment>
<dbReference type="GO" id="GO:0008168">
    <property type="term" value="F:methyltransferase activity"/>
    <property type="evidence" value="ECO:0007669"/>
    <property type="project" value="UniProtKB-UniRule"/>
</dbReference>
<dbReference type="InterPro" id="IPR029063">
    <property type="entry name" value="SAM-dependent_MTases_sf"/>
</dbReference>
<dbReference type="GO" id="GO:0032259">
    <property type="term" value="P:methylation"/>
    <property type="evidence" value="ECO:0007669"/>
    <property type="project" value="UniProtKB-KW"/>
</dbReference>
<organism evidence="7 8">
    <name type="scientific">Nocardia mexicana</name>
    <dbReference type="NCBI Taxonomy" id="279262"/>
    <lineage>
        <taxon>Bacteria</taxon>
        <taxon>Bacillati</taxon>
        <taxon>Actinomycetota</taxon>
        <taxon>Actinomycetes</taxon>
        <taxon>Mycobacteriales</taxon>
        <taxon>Nocardiaceae</taxon>
        <taxon>Nocardia</taxon>
    </lineage>
</organism>
<name>A0A370GSY0_9NOCA</name>
<evidence type="ECO:0000256" key="5">
    <source>
        <dbReference type="ARBA" id="ARBA00022691"/>
    </source>
</evidence>
<dbReference type="InterPro" id="IPR011610">
    <property type="entry name" value="SAM_mthyl_Trfase_ML2640-like"/>
</dbReference>
<evidence type="ECO:0000256" key="2">
    <source>
        <dbReference type="ARBA" id="ARBA00008138"/>
    </source>
</evidence>
<dbReference type="PANTHER" id="PTHR43619">
    <property type="entry name" value="S-ADENOSYL-L-METHIONINE-DEPENDENT METHYLTRANSFERASE YKTD-RELATED"/>
    <property type="match status" value="1"/>
</dbReference>
<keyword evidence="3 6" id="KW-0489">Methyltransferase</keyword>
<gene>
    <name evidence="7" type="ORF">DFR68_111189</name>
</gene>
<dbReference type="InterPro" id="IPR007213">
    <property type="entry name" value="Ppm1/Ppm2/Tcmp"/>
</dbReference>
<dbReference type="Pfam" id="PF04072">
    <property type="entry name" value="LCM"/>
    <property type="match status" value="1"/>
</dbReference>
<dbReference type="AlphaFoldDB" id="A0A370GSY0"/>
<evidence type="ECO:0000313" key="8">
    <source>
        <dbReference type="Proteomes" id="UP000255355"/>
    </source>
</evidence>
<keyword evidence="5 6" id="KW-0949">S-adenosyl-L-methionine</keyword>
<dbReference type="Gene3D" id="3.40.50.150">
    <property type="entry name" value="Vaccinia Virus protein VP39"/>
    <property type="match status" value="1"/>
</dbReference>
<dbReference type="EC" id="2.1.1.-" evidence="6"/>